<dbReference type="RefSeq" id="WP_274192466.1">
    <property type="nucleotide sequence ID" value="NZ_BAABHN010000043.1"/>
</dbReference>
<evidence type="ECO:0000256" key="1">
    <source>
        <dbReference type="SAM" id="MobiDB-lite"/>
    </source>
</evidence>
<proteinExistence type="predicted"/>
<accession>A0ABV9RNB1</accession>
<keyword evidence="3" id="KW-1185">Reference proteome</keyword>
<reference evidence="3" key="1">
    <citation type="journal article" date="2019" name="Int. J. Syst. Evol. Microbiol.">
        <title>The Global Catalogue of Microorganisms (GCM) 10K type strain sequencing project: providing services to taxonomists for standard genome sequencing and annotation.</title>
        <authorList>
            <consortium name="The Broad Institute Genomics Platform"/>
            <consortium name="The Broad Institute Genome Sequencing Center for Infectious Disease"/>
            <person name="Wu L."/>
            <person name="Ma J."/>
        </authorList>
    </citation>
    <scope>NUCLEOTIDE SEQUENCE [LARGE SCALE GENOMIC DNA]</scope>
    <source>
        <strain evidence="3">CCUG 50347</strain>
    </source>
</reference>
<organism evidence="2 3">
    <name type="scientific">Actinomycetospora chibensis</name>
    <dbReference type="NCBI Taxonomy" id="663606"/>
    <lineage>
        <taxon>Bacteria</taxon>
        <taxon>Bacillati</taxon>
        <taxon>Actinomycetota</taxon>
        <taxon>Actinomycetes</taxon>
        <taxon>Pseudonocardiales</taxon>
        <taxon>Pseudonocardiaceae</taxon>
        <taxon>Actinomycetospora</taxon>
    </lineage>
</organism>
<evidence type="ECO:0008006" key="4">
    <source>
        <dbReference type="Google" id="ProtNLM"/>
    </source>
</evidence>
<comment type="caution">
    <text evidence="2">The sequence shown here is derived from an EMBL/GenBank/DDBJ whole genome shotgun (WGS) entry which is preliminary data.</text>
</comment>
<sequence length="152" mass="16010">MPITTGEGAPSPYEQIARVLAAHLDETEAGRTARAEEAGASWAAQLSRPRPNGTGTGIDAAVEHLTGVFADMGFDPEPVSVGARRHIRLRACPFRAVAREHPDVVCGIHRGLLRGILSRIGAPPVTTELLPFVEPELCVAQVSPTTSTTANA</sequence>
<feature type="region of interest" description="Disordered" evidence="1">
    <location>
        <begin position="30"/>
        <end position="57"/>
    </location>
</feature>
<name>A0ABV9RNB1_9PSEU</name>
<dbReference type="EMBL" id="JBHSIM010000043">
    <property type="protein sequence ID" value="MFC4834801.1"/>
    <property type="molecule type" value="Genomic_DNA"/>
</dbReference>
<evidence type="ECO:0000313" key="2">
    <source>
        <dbReference type="EMBL" id="MFC4834801.1"/>
    </source>
</evidence>
<gene>
    <name evidence="2" type="ORF">ACFPEL_20485</name>
</gene>
<protein>
    <recommendedName>
        <fullName evidence="4">Transcriptional regulator</fullName>
    </recommendedName>
</protein>
<dbReference type="Proteomes" id="UP001595909">
    <property type="component" value="Unassembled WGS sequence"/>
</dbReference>
<evidence type="ECO:0000313" key="3">
    <source>
        <dbReference type="Proteomes" id="UP001595909"/>
    </source>
</evidence>